<accession>A0A388KUN2</accession>
<feature type="region of interest" description="Disordered" evidence="1">
    <location>
        <begin position="1"/>
        <end position="29"/>
    </location>
</feature>
<comment type="caution">
    <text evidence="4">The sequence shown here is derived from an EMBL/GenBank/DDBJ whole genome shotgun (WGS) entry which is preliminary data.</text>
</comment>
<dbReference type="EMBL" id="BFEA01000189">
    <property type="protein sequence ID" value="GBG73770.1"/>
    <property type="molecule type" value="Genomic_DNA"/>
</dbReference>
<dbReference type="SUPFAM" id="SSF46689">
    <property type="entry name" value="Homeodomain-like"/>
    <property type="match status" value="1"/>
</dbReference>
<dbReference type="Pfam" id="PF13921">
    <property type="entry name" value="Myb_DNA-bind_6"/>
    <property type="match status" value="1"/>
</dbReference>
<feature type="region of interest" description="Disordered" evidence="1">
    <location>
        <begin position="208"/>
        <end position="234"/>
    </location>
</feature>
<dbReference type="Gene3D" id="1.10.10.60">
    <property type="entry name" value="Homeodomain-like"/>
    <property type="match status" value="1"/>
</dbReference>
<evidence type="ECO:0000313" key="4">
    <source>
        <dbReference type="EMBL" id="GBG73770.1"/>
    </source>
</evidence>
<reference evidence="4 5" key="1">
    <citation type="journal article" date="2018" name="Cell">
        <title>The Chara Genome: Secondary Complexity and Implications for Plant Terrestrialization.</title>
        <authorList>
            <person name="Nishiyama T."/>
            <person name="Sakayama H."/>
            <person name="Vries J.D."/>
            <person name="Buschmann H."/>
            <person name="Saint-Marcoux D."/>
            <person name="Ullrich K.K."/>
            <person name="Haas F.B."/>
            <person name="Vanderstraeten L."/>
            <person name="Becker D."/>
            <person name="Lang D."/>
            <person name="Vosolsobe S."/>
            <person name="Rombauts S."/>
            <person name="Wilhelmsson P.K.I."/>
            <person name="Janitza P."/>
            <person name="Kern R."/>
            <person name="Heyl A."/>
            <person name="Rumpler F."/>
            <person name="Villalobos L.I.A.C."/>
            <person name="Clay J.M."/>
            <person name="Skokan R."/>
            <person name="Toyoda A."/>
            <person name="Suzuki Y."/>
            <person name="Kagoshima H."/>
            <person name="Schijlen E."/>
            <person name="Tajeshwar N."/>
            <person name="Catarino B."/>
            <person name="Hetherington A.J."/>
            <person name="Saltykova A."/>
            <person name="Bonnot C."/>
            <person name="Breuninger H."/>
            <person name="Symeonidi A."/>
            <person name="Radhakrishnan G.V."/>
            <person name="Van Nieuwerburgh F."/>
            <person name="Deforce D."/>
            <person name="Chang C."/>
            <person name="Karol K.G."/>
            <person name="Hedrich R."/>
            <person name="Ulvskov P."/>
            <person name="Glockner G."/>
            <person name="Delwiche C.F."/>
            <person name="Petrasek J."/>
            <person name="Van de Peer Y."/>
            <person name="Friml J."/>
            <person name="Beilby M."/>
            <person name="Dolan L."/>
            <person name="Kohara Y."/>
            <person name="Sugano S."/>
            <person name="Fujiyama A."/>
            <person name="Delaux P.-M."/>
            <person name="Quint M."/>
            <person name="TheiBen G."/>
            <person name="Hagemann M."/>
            <person name="Harholt J."/>
            <person name="Dunand C."/>
            <person name="Zachgo S."/>
            <person name="Langdale J."/>
            <person name="Maumus F."/>
            <person name="Straeten D.V.D."/>
            <person name="Gould S.B."/>
            <person name="Rensing S.A."/>
        </authorList>
    </citation>
    <scope>NUCLEOTIDE SEQUENCE [LARGE SCALE GENOMIC DNA]</scope>
    <source>
        <strain evidence="4 5">S276</strain>
    </source>
</reference>
<dbReference type="AlphaFoldDB" id="A0A388KUN2"/>
<evidence type="ECO:0000259" key="2">
    <source>
        <dbReference type="PROSITE" id="PS50090"/>
    </source>
</evidence>
<name>A0A388KUN2_CHABU</name>
<dbReference type="CDD" id="cd00167">
    <property type="entry name" value="SANT"/>
    <property type="match status" value="1"/>
</dbReference>
<proteinExistence type="predicted"/>
<dbReference type="PROSITE" id="PS50090">
    <property type="entry name" value="MYB_LIKE"/>
    <property type="match status" value="1"/>
</dbReference>
<gene>
    <name evidence="4" type="ORF">CBR_g17110</name>
</gene>
<dbReference type="Gramene" id="GBG73770">
    <property type="protein sequence ID" value="GBG73770"/>
    <property type="gene ID" value="CBR_g17110"/>
</dbReference>
<dbReference type="Proteomes" id="UP000265515">
    <property type="component" value="Unassembled WGS sequence"/>
</dbReference>
<dbReference type="OrthoDB" id="2143914at2759"/>
<evidence type="ECO:0000313" key="5">
    <source>
        <dbReference type="Proteomes" id="UP000265515"/>
    </source>
</evidence>
<sequence length="428" mass="45437">MHLVSRGASQPNHSYSNNDGRPGGGRPVVVDPRLTVVDERTLTTVRSPKPDAVLPSDGKHRVVWTEQVVADQAKNVRGSERNETRKEVMTGLNGDSEVIWVVLMETLRVTALLPTCAKPFAATSSAATSSSATSSYAKSSAASPFATTLFATTSFAATPSAATSSAANPFVTKPFAATSSSAASSAAVMASAAKRASAAKSSTTAMSSTAFPDAGVAPSSDKRKDVSGGQSESTMTLMHAKTGKKSGTKIRGRALAPASPYLVSSEGYDQWKKMMEEWGQWKKMMEEWGVVIALRSYGCGATTFVGTGCNHNGRGSPGLRKPTGLLWDPGIDGCKSEGVGGCTRQRKLTWTEVEAGGGGRKVNNLCGNWAQPQHERFSRWSLIASKIPRKTNKHCRRRWQACMNASGNKGVWTAEEDAKLLEVCELAP</sequence>
<evidence type="ECO:0000259" key="3">
    <source>
        <dbReference type="PROSITE" id="PS51294"/>
    </source>
</evidence>
<dbReference type="PROSITE" id="PS51294">
    <property type="entry name" value="HTH_MYB"/>
    <property type="match status" value="1"/>
</dbReference>
<feature type="domain" description="HTH myb-type" evidence="3">
    <location>
        <begin position="379"/>
        <end position="407"/>
    </location>
</feature>
<protein>
    <submittedName>
        <fullName evidence="4">Uncharacterized protein</fullName>
    </submittedName>
</protein>
<evidence type="ECO:0000256" key="1">
    <source>
        <dbReference type="SAM" id="MobiDB-lite"/>
    </source>
</evidence>
<keyword evidence="5" id="KW-1185">Reference proteome</keyword>
<organism evidence="4 5">
    <name type="scientific">Chara braunii</name>
    <name type="common">Braun's stonewort</name>
    <dbReference type="NCBI Taxonomy" id="69332"/>
    <lineage>
        <taxon>Eukaryota</taxon>
        <taxon>Viridiplantae</taxon>
        <taxon>Streptophyta</taxon>
        <taxon>Charophyceae</taxon>
        <taxon>Charales</taxon>
        <taxon>Characeae</taxon>
        <taxon>Chara</taxon>
    </lineage>
</organism>
<dbReference type="InterPro" id="IPR017930">
    <property type="entry name" value="Myb_dom"/>
</dbReference>
<feature type="domain" description="Myb-like" evidence="2">
    <location>
        <begin position="342"/>
        <end position="403"/>
    </location>
</feature>
<dbReference type="InterPro" id="IPR001005">
    <property type="entry name" value="SANT/Myb"/>
</dbReference>
<dbReference type="InterPro" id="IPR009057">
    <property type="entry name" value="Homeodomain-like_sf"/>
</dbReference>
<feature type="compositionally biased region" description="Polar residues" evidence="1">
    <location>
        <begin position="7"/>
        <end position="18"/>
    </location>
</feature>